<accession>A0AAI8VLG3</accession>
<sequence>MHLSSLSVYDDEASIMRLRINFLHMDGTIQVPTVQQRLLNTFKFFGQRPGSFRQYCEFITANFTGGPVFKEAARLIAWAGWRLGAHLLSSTEFQTRIQGSEAINAEHSIKVFRWAVAHMPLTAAEFLDRLKKWGGVRICQDGSTWLGLDGGLDPLSKTSWQAAYRRE</sequence>
<gene>
    <name evidence="1" type="ORF">KHLLAP_LOCUS7215</name>
</gene>
<name>A0AAI8VLG3_9PEZI</name>
<keyword evidence="2" id="KW-1185">Reference proteome</keyword>
<dbReference type="Proteomes" id="UP001295740">
    <property type="component" value="Unassembled WGS sequence"/>
</dbReference>
<protein>
    <submittedName>
        <fullName evidence="1">Uu.00g079330.m01.CDS01</fullName>
    </submittedName>
</protein>
<proteinExistence type="predicted"/>
<dbReference type="AlphaFoldDB" id="A0AAI8VLG3"/>
<organism evidence="1 2">
    <name type="scientific">Anthostomella pinea</name>
    <dbReference type="NCBI Taxonomy" id="933095"/>
    <lineage>
        <taxon>Eukaryota</taxon>
        <taxon>Fungi</taxon>
        <taxon>Dikarya</taxon>
        <taxon>Ascomycota</taxon>
        <taxon>Pezizomycotina</taxon>
        <taxon>Sordariomycetes</taxon>
        <taxon>Xylariomycetidae</taxon>
        <taxon>Xylariales</taxon>
        <taxon>Xylariaceae</taxon>
        <taxon>Anthostomella</taxon>
    </lineage>
</organism>
<comment type="caution">
    <text evidence="1">The sequence shown here is derived from an EMBL/GenBank/DDBJ whole genome shotgun (WGS) entry which is preliminary data.</text>
</comment>
<dbReference type="EMBL" id="CAUWAG010000010">
    <property type="protein sequence ID" value="CAJ2506747.1"/>
    <property type="molecule type" value="Genomic_DNA"/>
</dbReference>
<evidence type="ECO:0000313" key="1">
    <source>
        <dbReference type="EMBL" id="CAJ2506747.1"/>
    </source>
</evidence>
<reference evidence="1" key="1">
    <citation type="submission" date="2023-10" db="EMBL/GenBank/DDBJ databases">
        <authorList>
            <person name="Hackl T."/>
        </authorList>
    </citation>
    <scope>NUCLEOTIDE SEQUENCE</scope>
</reference>
<evidence type="ECO:0000313" key="2">
    <source>
        <dbReference type="Proteomes" id="UP001295740"/>
    </source>
</evidence>